<organism evidence="2 3">
    <name type="scientific">Saguinus oedipus</name>
    <name type="common">Cotton-top tamarin</name>
    <name type="synonym">Oedipomidas oedipus</name>
    <dbReference type="NCBI Taxonomy" id="9490"/>
    <lineage>
        <taxon>Eukaryota</taxon>
        <taxon>Metazoa</taxon>
        <taxon>Chordata</taxon>
        <taxon>Craniata</taxon>
        <taxon>Vertebrata</taxon>
        <taxon>Euteleostomi</taxon>
        <taxon>Mammalia</taxon>
        <taxon>Eutheria</taxon>
        <taxon>Euarchontoglires</taxon>
        <taxon>Primates</taxon>
        <taxon>Haplorrhini</taxon>
        <taxon>Platyrrhini</taxon>
        <taxon>Cebidae</taxon>
        <taxon>Callitrichinae</taxon>
        <taxon>Saguinus</taxon>
    </lineage>
</organism>
<comment type="caution">
    <text evidence="2">The sequence shown here is derived from an EMBL/GenBank/DDBJ whole genome shotgun (WGS) entry which is preliminary data.</text>
</comment>
<proteinExistence type="predicted"/>
<reference evidence="2 3" key="1">
    <citation type="submission" date="2023-05" db="EMBL/GenBank/DDBJ databases">
        <title>B98-5 Cell Line De Novo Hybrid Assembly: An Optical Mapping Approach.</title>
        <authorList>
            <person name="Kananen K."/>
            <person name="Auerbach J.A."/>
            <person name="Kautto E."/>
            <person name="Blachly J.S."/>
        </authorList>
    </citation>
    <scope>NUCLEOTIDE SEQUENCE [LARGE SCALE GENOMIC DNA]</scope>
    <source>
        <strain evidence="2">B95-8</strain>
        <tissue evidence="2">Cell line</tissue>
    </source>
</reference>
<evidence type="ECO:0000256" key="1">
    <source>
        <dbReference type="SAM" id="MobiDB-lite"/>
    </source>
</evidence>
<keyword evidence="3" id="KW-1185">Reference proteome</keyword>
<accession>A0ABQ9URW8</accession>
<evidence type="ECO:0000313" key="3">
    <source>
        <dbReference type="Proteomes" id="UP001266305"/>
    </source>
</evidence>
<name>A0ABQ9URW8_SAGOE</name>
<evidence type="ECO:0000313" key="2">
    <source>
        <dbReference type="EMBL" id="KAK2099827.1"/>
    </source>
</evidence>
<dbReference type="EMBL" id="JASSZA010000010">
    <property type="protein sequence ID" value="KAK2099827.1"/>
    <property type="molecule type" value="Genomic_DNA"/>
</dbReference>
<sequence>MCRPSRLCHRAWDSAEAPQTPSRGRRRSRADRIADIPDTLQMPLKQTEPGTAPRRRRAADATDAVIAWDAAEPLTARRMPPTSLPSRRHCRCAYRAADAIRAWDAAAEMPRTPLSRHRPR</sequence>
<gene>
    <name evidence="2" type="ORF">P7K49_021175</name>
</gene>
<feature type="region of interest" description="Disordered" evidence="1">
    <location>
        <begin position="13"/>
        <end position="61"/>
    </location>
</feature>
<dbReference type="Proteomes" id="UP001266305">
    <property type="component" value="Unassembled WGS sequence"/>
</dbReference>
<protein>
    <submittedName>
        <fullName evidence="2">Uncharacterized protein</fullName>
    </submittedName>
</protein>